<dbReference type="Proteomes" id="UP001151752">
    <property type="component" value="Chromosome 14"/>
</dbReference>
<sequence length="106" mass="11888">MGAVVKSIDNVQWVCVGLGFKLAPTWAWARLRHRNSSKDGRLVYGGGQTLNLVKAELLHRVLKLELKRFSPGRHGSLLKFLKNTGWPNTHRIISNAYVTPRTVNGI</sequence>
<reference evidence="1" key="1">
    <citation type="submission" date="2022-11" db="EMBL/GenBank/DDBJ databases">
        <authorList>
            <person name="Hyden B.L."/>
            <person name="Feng K."/>
            <person name="Yates T."/>
            <person name="Jawdy S."/>
            <person name="Smart L.B."/>
            <person name="Muchero W."/>
        </authorList>
    </citation>
    <scope>NUCLEOTIDE SEQUENCE</scope>
    <source>
        <tissue evidence="1">Shoot tip</tissue>
    </source>
</reference>
<evidence type="ECO:0000313" key="2">
    <source>
        <dbReference type="Proteomes" id="UP001151752"/>
    </source>
</evidence>
<proteinExistence type="predicted"/>
<gene>
    <name evidence="1" type="ORF">OIU74_008172</name>
</gene>
<dbReference type="EMBL" id="JAPFFM010000013">
    <property type="protein sequence ID" value="KAJ6723752.1"/>
    <property type="molecule type" value="Genomic_DNA"/>
</dbReference>
<keyword evidence="2" id="KW-1185">Reference proteome</keyword>
<comment type="caution">
    <text evidence="1">The sequence shown here is derived from an EMBL/GenBank/DDBJ whole genome shotgun (WGS) entry which is preliminary data.</text>
</comment>
<organism evidence="1 2">
    <name type="scientific">Salix koriyanagi</name>
    <dbReference type="NCBI Taxonomy" id="2511006"/>
    <lineage>
        <taxon>Eukaryota</taxon>
        <taxon>Viridiplantae</taxon>
        <taxon>Streptophyta</taxon>
        <taxon>Embryophyta</taxon>
        <taxon>Tracheophyta</taxon>
        <taxon>Spermatophyta</taxon>
        <taxon>Magnoliopsida</taxon>
        <taxon>eudicotyledons</taxon>
        <taxon>Gunneridae</taxon>
        <taxon>Pentapetalae</taxon>
        <taxon>rosids</taxon>
        <taxon>fabids</taxon>
        <taxon>Malpighiales</taxon>
        <taxon>Salicaceae</taxon>
        <taxon>Saliceae</taxon>
        <taxon>Salix</taxon>
    </lineage>
</organism>
<dbReference type="AlphaFoldDB" id="A0A9Q0U5B5"/>
<protein>
    <submittedName>
        <fullName evidence="1">Uncharacterized protein</fullName>
    </submittedName>
</protein>
<name>A0A9Q0U5B5_9ROSI</name>
<evidence type="ECO:0000313" key="1">
    <source>
        <dbReference type="EMBL" id="KAJ6723752.1"/>
    </source>
</evidence>
<accession>A0A9Q0U5B5</accession>
<reference evidence="1" key="2">
    <citation type="journal article" date="2023" name="Int. J. Mol. Sci.">
        <title>De Novo Assembly and Annotation of 11 Diverse Shrub Willow (Salix) Genomes Reveals Novel Gene Organization in Sex-Linked Regions.</title>
        <authorList>
            <person name="Hyden B."/>
            <person name="Feng K."/>
            <person name="Yates T.B."/>
            <person name="Jawdy S."/>
            <person name="Cereghino C."/>
            <person name="Smart L.B."/>
            <person name="Muchero W."/>
        </authorList>
    </citation>
    <scope>NUCLEOTIDE SEQUENCE</scope>
    <source>
        <tissue evidence="1">Shoot tip</tissue>
    </source>
</reference>